<keyword evidence="8" id="KW-1185">Reference proteome</keyword>
<evidence type="ECO:0000259" key="6">
    <source>
        <dbReference type="PROSITE" id="PS50977"/>
    </source>
</evidence>
<accession>A0A4U0RFP4</accession>
<keyword evidence="3" id="KW-0804">Transcription</keyword>
<dbReference type="SUPFAM" id="SSF48498">
    <property type="entry name" value="Tetracyclin repressor-like, C-terminal domain"/>
    <property type="match status" value="1"/>
</dbReference>
<evidence type="ECO:0000256" key="2">
    <source>
        <dbReference type="ARBA" id="ARBA00023125"/>
    </source>
</evidence>
<dbReference type="EMBL" id="SUMC01000234">
    <property type="protein sequence ID" value="TJZ94323.1"/>
    <property type="molecule type" value="Genomic_DNA"/>
</dbReference>
<dbReference type="Gene3D" id="1.10.10.60">
    <property type="entry name" value="Homeodomain-like"/>
    <property type="match status" value="1"/>
</dbReference>
<dbReference type="AlphaFoldDB" id="A0A4U0RFP4"/>
<comment type="caution">
    <text evidence="7">The sequence shown here is derived from an EMBL/GenBank/DDBJ whole genome shotgun (WGS) entry which is preliminary data.</text>
</comment>
<dbReference type="Pfam" id="PF00440">
    <property type="entry name" value="TetR_N"/>
    <property type="match status" value="1"/>
</dbReference>
<dbReference type="PRINTS" id="PR00455">
    <property type="entry name" value="HTHTETR"/>
</dbReference>
<dbReference type="Pfam" id="PF16925">
    <property type="entry name" value="TetR_C_13"/>
    <property type="match status" value="1"/>
</dbReference>
<dbReference type="RefSeq" id="WP_136731539.1">
    <property type="nucleotide sequence ID" value="NZ_SUMC01000234.1"/>
</dbReference>
<reference evidence="7 8" key="1">
    <citation type="submission" date="2019-04" db="EMBL/GenBank/DDBJ databases">
        <title>Streptomyces oryziradicis sp. nov., a novel actinomycete isolated from rhizosphere soil of rice (Oryza sativa L.).</title>
        <authorList>
            <person name="Li C."/>
        </authorList>
    </citation>
    <scope>NUCLEOTIDE SEQUENCE [LARGE SCALE GENOMIC DNA]</scope>
    <source>
        <strain evidence="7 8">NEAU-C40</strain>
    </source>
</reference>
<evidence type="ECO:0000256" key="4">
    <source>
        <dbReference type="PROSITE-ProRule" id="PRU00335"/>
    </source>
</evidence>
<feature type="region of interest" description="Disordered" evidence="5">
    <location>
        <begin position="193"/>
        <end position="213"/>
    </location>
</feature>
<feature type="DNA-binding region" description="H-T-H motif" evidence="4">
    <location>
        <begin position="29"/>
        <end position="48"/>
    </location>
</feature>
<dbReference type="OrthoDB" id="9805134at2"/>
<feature type="domain" description="HTH tetR-type" evidence="6">
    <location>
        <begin position="6"/>
        <end position="66"/>
    </location>
</feature>
<organism evidence="7 8">
    <name type="scientific">Actinacidiphila oryziradicis</name>
    <dbReference type="NCBI Taxonomy" id="2571141"/>
    <lineage>
        <taxon>Bacteria</taxon>
        <taxon>Bacillati</taxon>
        <taxon>Actinomycetota</taxon>
        <taxon>Actinomycetes</taxon>
        <taxon>Kitasatosporales</taxon>
        <taxon>Streptomycetaceae</taxon>
        <taxon>Actinacidiphila</taxon>
    </lineage>
</organism>
<evidence type="ECO:0000313" key="7">
    <source>
        <dbReference type="EMBL" id="TJZ94323.1"/>
    </source>
</evidence>
<evidence type="ECO:0000313" key="8">
    <source>
        <dbReference type="Proteomes" id="UP000305778"/>
    </source>
</evidence>
<dbReference type="InterPro" id="IPR011075">
    <property type="entry name" value="TetR_C"/>
</dbReference>
<dbReference type="PANTHER" id="PTHR47506:SF1">
    <property type="entry name" value="HTH-TYPE TRANSCRIPTIONAL REGULATOR YJDC"/>
    <property type="match status" value="1"/>
</dbReference>
<keyword evidence="2 4" id="KW-0238">DNA-binding</keyword>
<dbReference type="PANTHER" id="PTHR47506">
    <property type="entry name" value="TRANSCRIPTIONAL REGULATORY PROTEIN"/>
    <property type="match status" value="1"/>
</dbReference>
<name>A0A4U0RFP4_9ACTN</name>
<dbReference type="InterPro" id="IPR001647">
    <property type="entry name" value="HTH_TetR"/>
</dbReference>
<dbReference type="PROSITE" id="PS50977">
    <property type="entry name" value="HTH_TETR_2"/>
    <property type="match status" value="1"/>
</dbReference>
<dbReference type="InterPro" id="IPR009057">
    <property type="entry name" value="Homeodomain-like_sf"/>
</dbReference>
<dbReference type="GO" id="GO:0003677">
    <property type="term" value="F:DNA binding"/>
    <property type="evidence" value="ECO:0007669"/>
    <property type="project" value="UniProtKB-UniRule"/>
</dbReference>
<evidence type="ECO:0000256" key="3">
    <source>
        <dbReference type="ARBA" id="ARBA00023163"/>
    </source>
</evidence>
<dbReference type="Proteomes" id="UP000305778">
    <property type="component" value="Unassembled WGS sequence"/>
</dbReference>
<proteinExistence type="predicted"/>
<evidence type="ECO:0000256" key="1">
    <source>
        <dbReference type="ARBA" id="ARBA00023015"/>
    </source>
</evidence>
<feature type="compositionally biased region" description="Low complexity" evidence="5">
    <location>
        <begin position="194"/>
        <end position="204"/>
    </location>
</feature>
<keyword evidence="1" id="KW-0805">Transcription regulation</keyword>
<gene>
    <name evidence="7" type="ORF">FCI23_54045</name>
</gene>
<evidence type="ECO:0000256" key="5">
    <source>
        <dbReference type="SAM" id="MobiDB-lite"/>
    </source>
</evidence>
<sequence>MARSRSFDEGEVLRAARDQFWSAGYAAARVDDIATATGLGKGSLYGAFGDKHQLFLRTFDDHCAGLIEAVRRALDGPDASAFERLRAHVLAVANATASDVCLRGCLLAKGTAELSGQDPAVAATARRTFAAIEELISSCIAGAQRAGDIKQDADPTRLAGLLLAVLRGIEALGKGGSSPDSLRAIAETALAVLPGRRGPGSSRGKNNTKRPRE</sequence>
<dbReference type="InterPro" id="IPR036271">
    <property type="entry name" value="Tet_transcr_reg_TetR-rel_C_sf"/>
</dbReference>
<protein>
    <submittedName>
        <fullName evidence="7">TetR/AcrR family transcriptional regulator</fullName>
    </submittedName>
</protein>
<dbReference type="SUPFAM" id="SSF46689">
    <property type="entry name" value="Homeodomain-like"/>
    <property type="match status" value="1"/>
</dbReference>
<dbReference type="Gene3D" id="1.10.357.10">
    <property type="entry name" value="Tetracycline Repressor, domain 2"/>
    <property type="match status" value="1"/>
</dbReference>